<sequence length="312" mass="34852">MTLPTYTPYDGSSKPFTIGLMPLDIGRWIEPDADLPRYLGEKQHLLEAHRDEIFVAEEDTETAQQECLDLLVNYLCEAYPALYRRIGNLVEVAGKPVDVWEPSLPPLLKAGSLIADDLVIMRRKDDGWHLVAGYVAFPSSWSLKEKFGRPMQAIHADVPGFGEGTRNATLITRIFDSLQTAQPVERMNWSVNATGDLFLPASKHSRPPQAAAFTLAERFARVERQTLRKLPGSGDIVFTIRVYVDPVAAIEHHPKAAVLVQSFANQLETLDEHQTAYKGLALQKAALVAKLRMLARRLSPVCQSISRKRSLL</sequence>
<evidence type="ECO:0000313" key="2">
    <source>
        <dbReference type="Proteomes" id="UP001060123"/>
    </source>
</evidence>
<dbReference type="RefSeq" id="WP_051336432.1">
    <property type="nucleotide sequence ID" value="NZ_CP104143.1"/>
</dbReference>
<evidence type="ECO:0000313" key="1">
    <source>
        <dbReference type="EMBL" id="UWU13396.1"/>
    </source>
</evidence>
<keyword evidence="2" id="KW-1185">Reference proteome</keyword>
<accession>A0ABY5XGD9</accession>
<name>A0ABY5XGD9_RHISU</name>
<reference evidence="1" key="1">
    <citation type="submission" date="2022-09" db="EMBL/GenBank/DDBJ databases">
        <title>Australian commercial rhizobial inoculants.</title>
        <authorList>
            <person name="Kohlmeier M.G."/>
            <person name="O'Hara G.W."/>
            <person name="Colombi E."/>
            <person name="Ramsay J.P."/>
            <person name="Terpolilli J."/>
        </authorList>
    </citation>
    <scope>NUCLEOTIDE SEQUENCE</scope>
    <source>
        <strain evidence="1">WSM1592</strain>
    </source>
</reference>
<organism evidence="1 2">
    <name type="scientific">Rhizobium sullae</name>
    <name type="common">Rhizobium hedysari</name>
    <dbReference type="NCBI Taxonomy" id="50338"/>
    <lineage>
        <taxon>Bacteria</taxon>
        <taxon>Pseudomonadati</taxon>
        <taxon>Pseudomonadota</taxon>
        <taxon>Alphaproteobacteria</taxon>
        <taxon>Hyphomicrobiales</taxon>
        <taxon>Rhizobiaceae</taxon>
        <taxon>Rhizobium/Agrobacterium group</taxon>
        <taxon>Rhizobium</taxon>
    </lineage>
</organism>
<dbReference type="Pfam" id="PF11927">
    <property type="entry name" value="HODM_asu-like"/>
    <property type="match status" value="1"/>
</dbReference>
<gene>
    <name evidence="1" type="ORF">N2599_14720</name>
</gene>
<dbReference type="Proteomes" id="UP001060123">
    <property type="component" value="Chromosome"/>
</dbReference>
<dbReference type="InterPro" id="IPR021848">
    <property type="entry name" value="HODM_asu-like"/>
</dbReference>
<protein>
    <submittedName>
        <fullName evidence="1">DUF3445 domain-containing protein</fullName>
    </submittedName>
</protein>
<dbReference type="EMBL" id="CP104143">
    <property type="protein sequence ID" value="UWU13396.1"/>
    <property type="molecule type" value="Genomic_DNA"/>
</dbReference>
<proteinExistence type="predicted"/>